<feature type="transmembrane region" description="Helical" evidence="1">
    <location>
        <begin position="68"/>
        <end position="86"/>
    </location>
</feature>
<keyword evidence="1" id="KW-1133">Transmembrane helix</keyword>
<name>A0A250KFF0_9BACT</name>
<gene>
    <name evidence="2" type="ORF">PMEL1_00284</name>
</gene>
<feature type="transmembrane region" description="Helical" evidence="1">
    <location>
        <begin position="37"/>
        <end position="56"/>
    </location>
</feature>
<evidence type="ECO:0000313" key="2">
    <source>
        <dbReference type="EMBL" id="BBA28387.1"/>
    </source>
</evidence>
<dbReference type="Proteomes" id="UP000267517">
    <property type="component" value="Chromosome I"/>
</dbReference>
<feature type="transmembrane region" description="Helical" evidence="1">
    <location>
        <begin position="7"/>
        <end position="25"/>
    </location>
</feature>
<reference evidence="2 3" key="1">
    <citation type="submission" date="2017-05" db="EMBL/GenBank/DDBJ databases">
        <title>whole genome sequence of Prevotella melaninogenica GAI 07411.</title>
        <authorList>
            <person name="Kondo Y."/>
            <person name="Hoshino T."/>
        </authorList>
    </citation>
    <scope>NUCLEOTIDE SEQUENCE [LARGE SCALE GENOMIC DNA]</scope>
    <source>
        <strain evidence="2 3">GAI 07411</strain>
    </source>
</reference>
<proteinExistence type="predicted"/>
<accession>A0A250KFF0</accession>
<keyword evidence="1" id="KW-0472">Membrane</keyword>
<sequence length="142" mass="16465">MSLSIVYYANIVFIFYSSFISAKFFTTCRYLYNDRCLFNILHYYVSIFFVNLLTTYKKTKQQHPERMLLLFVYSIISLIITEDLLFCYRTDTATSSTCNIHKRSYVIFLNCKTSSSSSTISDTIPINTFTTDSEQITCAKGA</sequence>
<evidence type="ECO:0000313" key="3">
    <source>
        <dbReference type="Proteomes" id="UP000267517"/>
    </source>
</evidence>
<keyword evidence="1" id="KW-0812">Transmembrane</keyword>
<dbReference type="AlphaFoldDB" id="A0A250KFF0"/>
<protein>
    <submittedName>
        <fullName evidence="2">Uncharacterized protein</fullName>
    </submittedName>
</protein>
<evidence type="ECO:0000256" key="1">
    <source>
        <dbReference type="SAM" id="Phobius"/>
    </source>
</evidence>
<organism evidence="2 3">
    <name type="scientific">Prevotella melaninogenica</name>
    <dbReference type="NCBI Taxonomy" id="28132"/>
    <lineage>
        <taxon>Bacteria</taxon>
        <taxon>Pseudomonadati</taxon>
        <taxon>Bacteroidota</taxon>
        <taxon>Bacteroidia</taxon>
        <taxon>Bacteroidales</taxon>
        <taxon>Prevotellaceae</taxon>
        <taxon>Prevotella</taxon>
    </lineage>
</organism>
<dbReference type="EMBL" id="AP018049">
    <property type="protein sequence ID" value="BBA28387.1"/>
    <property type="molecule type" value="Genomic_DNA"/>
</dbReference>